<evidence type="ECO:0000313" key="1">
    <source>
        <dbReference type="EMBL" id="MPL98455.1"/>
    </source>
</evidence>
<dbReference type="AlphaFoldDB" id="A0A644W400"/>
<reference evidence="1" key="1">
    <citation type="submission" date="2019-08" db="EMBL/GenBank/DDBJ databases">
        <authorList>
            <person name="Kucharzyk K."/>
            <person name="Murdoch R.W."/>
            <person name="Higgins S."/>
            <person name="Loffler F."/>
        </authorList>
    </citation>
    <scope>NUCLEOTIDE SEQUENCE</scope>
</reference>
<protein>
    <submittedName>
        <fullName evidence="1">Uncharacterized protein</fullName>
    </submittedName>
</protein>
<proteinExistence type="predicted"/>
<dbReference type="EMBL" id="VSSQ01000609">
    <property type="protein sequence ID" value="MPL98455.1"/>
    <property type="molecule type" value="Genomic_DNA"/>
</dbReference>
<gene>
    <name evidence="1" type="ORF">SDC9_44660</name>
</gene>
<accession>A0A644W400</accession>
<sequence length="251" mass="27786">MSRMGVKVKLALLILPFALFLGLLLLRSIPAFNLQTVQITVEGGTEEVPYEAKQYFASLAGTSLFSINLAARIQELETITGIQQVKLVRKLPSSLLVTLRLSDAPAVIVEEGGSQVYLVEDLHLKALHSDDVAAWQRVLVTIEVPPSYARMMVRYGVDDSFLQVMELAKSLEGKTTLITTIKYDNNSSNSFGKMVLELSSLNAQIWVREPVGAAQVSAAVLLVQEDQKDALSFLSSQARRYDLYREGLVRR</sequence>
<name>A0A644W400_9ZZZZ</name>
<comment type="caution">
    <text evidence="1">The sequence shown here is derived from an EMBL/GenBank/DDBJ whole genome shotgun (WGS) entry which is preliminary data.</text>
</comment>
<organism evidence="1">
    <name type="scientific">bioreactor metagenome</name>
    <dbReference type="NCBI Taxonomy" id="1076179"/>
    <lineage>
        <taxon>unclassified sequences</taxon>
        <taxon>metagenomes</taxon>
        <taxon>ecological metagenomes</taxon>
    </lineage>
</organism>